<organism evidence="1 2">
    <name type="scientific">Pyrenophora tritici-repentis</name>
    <dbReference type="NCBI Taxonomy" id="45151"/>
    <lineage>
        <taxon>Eukaryota</taxon>
        <taxon>Fungi</taxon>
        <taxon>Dikarya</taxon>
        <taxon>Ascomycota</taxon>
        <taxon>Pezizomycotina</taxon>
        <taxon>Dothideomycetes</taxon>
        <taxon>Pleosporomycetidae</taxon>
        <taxon>Pleosporales</taxon>
        <taxon>Pleosporineae</taxon>
        <taxon>Pleosporaceae</taxon>
        <taxon>Pyrenophora</taxon>
    </lineage>
</organism>
<comment type="caution">
    <text evidence="1">The sequence shown here is derived from an EMBL/GenBank/DDBJ whole genome shotgun (WGS) entry which is preliminary data.</text>
</comment>
<protein>
    <submittedName>
        <fullName evidence="1">Uncharacterized protein</fullName>
    </submittedName>
</protein>
<sequence>MGLTTATASTFLYTPMVAIKNGDVPGFHNDVHAQDIFREMPLRHTASARNQERHTAGQQLQAVVCGETRNAGIGLLAAGQ</sequence>
<name>A0A5M9LPI9_9PLEO</name>
<evidence type="ECO:0000313" key="2">
    <source>
        <dbReference type="Proteomes" id="UP000245464"/>
    </source>
</evidence>
<evidence type="ECO:0000313" key="1">
    <source>
        <dbReference type="EMBL" id="KAF7575787.1"/>
    </source>
</evidence>
<dbReference type="Proteomes" id="UP000245464">
    <property type="component" value="Chromosome 1"/>
</dbReference>
<accession>A0A5M9LPI9</accession>
<reference evidence="1 2" key="1">
    <citation type="journal article" date="2018" name="BMC Genomics">
        <title>Comparative genomics of the wheat fungal pathogen Pyrenophora tritici-repentis reveals chromosomal variations and genome plasticity.</title>
        <authorList>
            <person name="Moolhuijzen P."/>
            <person name="See P.T."/>
            <person name="Hane J.K."/>
            <person name="Shi G."/>
            <person name="Liu Z."/>
            <person name="Oliver R.P."/>
            <person name="Moffat C.S."/>
        </authorList>
    </citation>
    <scope>NUCLEOTIDE SEQUENCE [LARGE SCALE GENOMIC DNA]</scope>
    <source>
        <strain evidence="1">M4</strain>
    </source>
</reference>
<dbReference type="AlphaFoldDB" id="A0A5M9LPI9"/>
<dbReference type="GeneID" id="6346965"/>
<dbReference type="RefSeq" id="XP_001939010.2">
    <property type="nucleotide sequence ID" value="XM_001938975.2"/>
</dbReference>
<gene>
    <name evidence="1" type="ORF">PtrM4_000270</name>
</gene>
<dbReference type="EMBL" id="NQIK02000001">
    <property type="protein sequence ID" value="KAF7575787.1"/>
    <property type="molecule type" value="Genomic_DNA"/>
</dbReference>
<dbReference type="KEGG" id="ptrr:6346965"/>
<proteinExistence type="predicted"/>